<dbReference type="Proteomes" id="UP000308600">
    <property type="component" value="Unassembled WGS sequence"/>
</dbReference>
<evidence type="ECO:0000313" key="2">
    <source>
        <dbReference type="Proteomes" id="UP000308600"/>
    </source>
</evidence>
<evidence type="ECO:0000313" key="1">
    <source>
        <dbReference type="EMBL" id="TFK71312.1"/>
    </source>
</evidence>
<protein>
    <submittedName>
        <fullName evidence="1">Uncharacterized protein</fullName>
    </submittedName>
</protein>
<name>A0ACD3B0A3_9AGAR</name>
<sequence length="90" mass="10092">MWLGYPHFKQISKFRQSASRAALHAQFKRSGRRGVYTAVNVIALFAKVTANSEPPMWCSWHFQGPAQPLHPHPQAGKELGVLQPRGQSLV</sequence>
<gene>
    <name evidence="1" type="ORF">BDN72DRAFT_837917</name>
</gene>
<organism evidence="1 2">
    <name type="scientific">Pluteus cervinus</name>
    <dbReference type="NCBI Taxonomy" id="181527"/>
    <lineage>
        <taxon>Eukaryota</taxon>
        <taxon>Fungi</taxon>
        <taxon>Dikarya</taxon>
        <taxon>Basidiomycota</taxon>
        <taxon>Agaricomycotina</taxon>
        <taxon>Agaricomycetes</taxon>
        <taxon>Agaricomycetidae</taxon>
        <taxon>Agaricales</taxon>
        <taxon>Pluteineae</taxon>
        <taxon>Pluteaceae</taxon>
        <taxon>Pluteus</taxon>
    </lineage>
</organism>
<proteinExistence type="predicted"/>
<dbReference type="EMBL" id="ML208300">
    <property type="protein sequence ID" value="TFK71312.1"/>
    <property type="molecule type" value="Genomic_DNA"/>
</dbReference>
<keyword evidence="2" id="KW-1185">Reference proteome</keyword>
<reference evidence="1 2" key="1">
    <citation type="journal article" date="2019" name="Nat. Ecol. Evol.">
        <title>Megaphylogeny resolves global patterns of mushroom evolution.</title>
        <authorList>
            <person name="Varga T."/>
            <person name="Krizsan K."/>
            <person name="Foldi C."/>
            <person name="Dima B."/>
            <person name="Sanchez-Garcia M."/>
            <person name="Sanchez-Ramirez S."/>
            <person name="Szollosi G.J."/>
            <person name="Szarkandi J.G."/>
            <person name="Papp V."/>
            <person name="Albert L."/>
            <person name="Andreopoulos W."/>
            <person name="Angelini C."/>
            <person name="Antonin V."/>
            <person name="Barry K.W."/>
            <person name="Bougher N.L."/>
            <person name="Buchanan P."/>
            <person name="Buyck B."/>
            <person name="Bense V."/>
            <person name="Catcheside P."/>
            <person name="Chovatia M."/>
            <person name="Cooper J."/>
            <person name="Damon W."/>
            <person name="Desjardin D."/>
            <person name="Finy P."/>
            <person name="Geml J."/>
            <person name="Haridas S."/>
            <person name="Hughes K."/>
            <person name="Justo A."/>
            <person name="Karasinski D."/>
            <person name="Kautmanova I."/>
            <person name="Kiss B."/>
            <person name="Kocsube S."/>
            <person name="Kotiranta H."/>
            <person name="LaButti K.M."/>
            <person name="Lechner B.E."/>
            <person name="Liimatainen K."/>
            <person name="Lipzen A."/>
            <person name="Lukacs Z."/>
            <person name="Mihaltcheva S."/>
            <person name="Morgado L.N."/>
            <person name="Niskanen T."/>
            <person name="Noordeloos M.E."/>
            <person name="Ohm R.A."/>
            <person name="Ortiz-Santana B."/>
            <person name="Ovrebo C."/>
            <person name="Racz N."/>
            <person name="Riley R."/>
            <person name="Savchenko A."/>
            <person name="Shiryaev A."/>
            <person name="Soop K."/>
            <person name="Spirin V."/>
            <person name="Szebenyi C."/>
            <person name="Tomsovsky M."/>
            <person name="Tulloss R.E."/>
            <person name="Uehling J."/>
            <person name="Grigoriev I.V."/>
            <person name="Vagvolgyi C."/>
            <person name="Papp T."/>
            <person name="Martin F.M."/>
            <person name="Miettinen O."/>
            <person name="Hibbett D.S."/>
            <person name="Nagy L.G."/>
        </authorList>
    </citation>
    <scope>NUCLEOTIDE SEQUENCE [LARGE SCALE GENOMIC DNA]</scope>
    <source>
        <strain evidence="1 2">NL-1719</strain>
    </source>
</reference>
<accession>A0ACD3B0A3</accession>